<sequence>MPKQLASSYEAMATGSPGFLTRAYYRIKPFIPRRLRWALRRSRARAIVRDCRSTWPIDVTSASPPAGWSGWPEGNEFAFVITHDVESCAGLEKVRDLAQLEVGLGLRSSFNFIPEGPYEDPAELRAWLEARGFEIGVHDLNHDGRLYGSRQGFLQKAGRINRHLKNWGSVGFRSGFMMRQLDWIHDLDVTYDASTFDTDPFEPQPEGSRTIFPFLVKSDDPAPGYVELPYTLPQDSTLFLLLGEETTEIWKQKLEWIARKGGLALVNIHPDYINFSGKRTSTCYPHSLVKEFLEHLCSRYRGKYWNPLAKDLACWFRRHAVPLPDADDPAC</sequence>
<accession>A0ABT3GH07</accession>
<organism evidence="1 2">
    <name type="scientific">Luteolibacter arcticus</name>
    <dbReference type="NCBI Taxonomy" id="1581411"/>
    <lineage>
        <taxon>Bacteria</taxon>
        <taxon>Pseudomonadati</taxon>
        <taxon>Verrucomicrobiota</taxon>
        <taxon>Verrucomicrobiia</taxon>
        <taxon>Verrucomicrobiales</taxon>
        <taxon>Verrucomicrobiaceae</taxon>
        <taxon>Luteolibacter</taxon>
    </lineage>
</organism>
<comment type="caution">
    <text evidence="1">The sequence shown here is derived from an EMBL/GenBank/DDBJ whole genome shotgun (WGS) entry which is preliminary data.</text>
</comment>
<reference evidence="1 2" key="1">
    <citation type="submission" date="2022-10" db="EMBL/GenBank/DDBJ databases">
        <title>Luteolibacter arcticus strain CCTCC AB 2014275, whole genome shotgun sequencing project.</title>
        <authorList>
            <person name="Zhao G."/>
            <person name="Shen L."/>
        </authorList>
    </citation>
    <scope>NUCLEOTIDE SEQUENCE [LARGE SCALE GENOMIC DNA]</scope>
    <source>
        <strain evidence="1 2">CCTCC AB 2014275</strain>
    </source>
</reference>
<dbReference type="InterPro" id="IPR011330">
    <property type="entry name" value="Glyco_hydro/deAcase_b/a-brl"/>
</dbReference>
<evidence type="ECO:0000313" key="1">
    <source>
        <dbReference type="EMBL" id="MCW1922891.1"/>
    </source>
</evidence>
<evidence type="ECO:0008006" key="3">
    <source>
        <dbReference type="Google" id="ProtNLM"/>
    </source>
</evidence>
<protein>
    <recommendedName>
        <fullName evidence="3">NodB homology domain-containing protein</fullName>
    </recommendedName>
</protein>
<dbReference type="SUPFAM" id="SSF88713">
    <property type="entry name" value="Glycoside hydrolase/deacetylase"/>
    <property type="match status" value="1"/>
</dbReference>
<dbReference type="EMBL" id="JAPDDT010000003">
    <property type="protein sequence ID" value="MCW1922891.1"/>
    <property type="molecule type" value="Genomic_DNA"/>
</dbReference>
<gene>
    <name evidence="1" type="ORF">OKA05_10040</name>
</gene>
<dbReference type="Proteomes" id="UP001320876">
    <property type="component" value="Unassembled WGS sequence"/>
</dbReference>
<keyword evidence="2" id="KW-1185">Reference proteome</keyword>
<dbReference type="Gene3D" id="3.20.20.370">
    <property type="entry name" value="Glycoside hydrolase/deacetylase"/>
    <property type="match status" value="1"/>
</dbReference>
<evidence type="ECO:0000313" key="2">
    <source>
        <dbReference type="Proteomes" id="UP001320876"/>
    </source>
</evidence>
<name>A0ABT3GH07_9BACT</name>
<dbReference type="RefSeq" id="WP_264486997.1">
    <property type="nucleotide sequence ID" value="NZ_JAPDDT010000003.1"/>
</dbReference>
<proteinExistence type="predicted"/>